<proteinExistence type="predicted"/>
<evidence type="ECO:0000313" key="2">
    <source>
        <dbReference type="Proteomes" id="UP000595197"/>
    </source>
</evidence>
<keyword evidence="2" id="KW-1185">Reference proteome</keyword>
<dbReference type="RefSeq" id="WP_201077397.1">
    <property type="nucleotide sequence ID" value="NZ_CP067420.1"/>
</dbReference>
<sequence>MERGDMPVGFAIDAQWHACEHGLAEDRATAAKLRLAFDEMVATRVESDWSREVQDRVHVSAYPLAMWLAANWWRLRWEPYPATGAPSPSWRMAHEVAAAGHGFLWPRLVFASDGPTVEAVCHASRPNSGEPVRYLSEFRCAVPATSFEAAVDDFVADVIARLETCGGVGQDLSRLWEEVKAEREDPTESVRRRLEARLGYDPDEAPEEILARLLKLSNETGEAALDEIVPALSGTATGIEDAISKTVGAAHGRGIRVAVDLPSALRRHRFPDGTPPWDLGRSLAGAARDTWRLSGSGISDEDLAKLLDVPKRALLPDTAHGPGIPFGLAVREDDGAHLKMVFRAKNAPGIRFEAARFLADHMTAPDSDAWLPATSTKTARQKMQRAFAAELLCPIDALKSFMNGDFSDERMEEAAEYFGVSVLTAKSHLANHDIIPPEMVRV</sequence>
<accession>A0ABX7B7M7</accession>
<protein>
    <submittedName>
        <fullName evidence="1">Uncharacterized protein</fullName>
    </submittedName>
</protein>
<dbReference type="EMBL" id="CP067420">
    <property type="protein sequence ID" value="QQP90366.1"/>
    <property type="molecule type" value="Genomic_DNA"/>
</dbReference>
<organism evidence="1 2">
    <name type="scientific">Skermanella cutis</name>
    <dbReference type="NCBI Taxonomy" id="2775420"/>
    <lineage>
        <taxon>Bacteria</taxon>
        <taxon>Pseudomonadati</taxon>
        <taxon>Pseudomonadota</taxon>
        <taxon>Alphaproteobacteria</taxon>
        <taxon>Rhodospirillales</taxon>
        <taxon>Azospirillaceae</taxon>
        <taxon>Skermanella</taxon>
    </lineage>
</organism>
<reference evidence="1" key="1">
    <citation type="submission" date="2021-02" db="EMBL/GenBank/DDBJ databases">
        <title>Skermanella TT6 skin isolate.</title>
        <authorList>
            <person name="Lee K."/>
            <person name="Ganzorig M."/>
        </authorList>
    </citation>
    <scope>NUCLEOTIDE SEQUENCE</scope>
    <source>
        <strain evidence="1">TT6</strain>
    </source>
</reference>
<dbReference type="Proteomes" id="UP000595197">
    <property type="component" value="Chromosome"/>
</dbReference>
<evidence type="ECO:0000313" key="1">
    <source>
        <dbReference type="EMBL" id="QQP90366.1"/>
    </source>
</evidence>
<gene>
    <name evidence="1" type="ORF">IGS68_03655</name>
</gene>
<name>A0ABX7B7M7_9PROT</name>